<feature type="region of interest" description="Disordered" evidence="1">
    <location>
        <begin position="1"/>
        <end position="73"/>
    </location>
</feature>
<feature type="non-terminal residue" evidence="2">
    <location>
        <position position="73"/>
    </location>
</feature>
<dbReference type="OrthoDB" id="5920571at2759"/>
<gene>
    <name evidence="2" type="ORF">T01_13010</name>
</gene>
<evidence type="ECO:0000313" key="2">
    <source>
        <dbReference type="EMBL" id="KRY05504.1"/>
    </source>
</evidence>
<proteinExistence type="predicted"/>
<dbReference type="AlphaFoldDB" id="A0A0V0YZ50"/>
<feature type="non-terminal residue" evidence="2">
    <location>
        <position position="1"/>
    </location>
</feature>
<feature type="compositionally biased region" description="Polar residues" evidence="1">
    <location>
        <begin position="10"/>
        <end position="21"/>
    </location>
</feature>
<organism evidence="2 3">
    <name type="scientific">Trichinella spiralis</name>
    <name type="common">Trichina worm</name>
    <dbReference type="NCBI Taxonomy" id="6334"/>
    <lineage>
        <taxon>Eukaryota</taxon>
        <taxon>Metazoa</taxon>
        <taxon>Ecdysozoa</taxon>
        <taxon>Nematoda</taxon>
        <taxon>Enoplea</taxon>
        <taxon>Dorylaimia</taxon>
        <taxon>Trichinellida</taxon>
        <taxon>Trichinellidae</taxon>
        <taxon>Trichinella</taxon>
    </lineage>
</organism>
<dbReference type="Proteomes" id="UP000054776">
    <property type="component" value="Unassembled WGS sequence"/>
</dbReference>
<name>A0A0V0YZ50_TRISP</name>
<evidence type="ECO:0000313" key="3">
    <source>
        <dbReference type="Proteomes" id="UP000054776"/>
    </source>
</evidence>
<dbReference type="InParanoid" id="A0A0V0YZ50"/>
<sequence>LKIPPKSIPGSDSTTPKQSSVPAVPIKKGDGGHSPSDQLPLPGKGTPSAPSSPSHDAIPGLPIPKRNLPHNVP</sequence>
<accession>A0A0V0YZ50</accession>
<dbReference type="EMBL" id="JYDH01003618">
    <property type="protein sequence ID" value="KRY05504.1"/>
    <property type="molecule type" value="Genomic_DNA"/>
</dbReference>
<keyword evidence="3" id="KW-1185">Reference proteome</keyword>
<comment type="caution">
    <text evidence="2">The sequence shown here is derived from an EMBL/GenBank/DDBJ whole genome shotgun (WGS) entry which is preliminary data.</text>
</comment>
<protein>
    <submittedName>
        <fullName evidence="2">Uncharacterized protein</fullName>
    </submittedName>
</protein>
<evidence type="ECO:0000256" key="1">
    <source>
        <dbReference type="SAM" id="MobiDB-lite"/>
    </source>
</evidence>
<reference evidence="2 3" key="1">
    <citation type="submission" date="2015-01" db="EMBL/GenBank/DDBJ databases">
        <title>Evolution of Trichinella species and genotypes.</title>
        <authorList>
            <person name="Korhonen P.K."/>
            <person name="Edoardo P."/>
            <person name="Giuseppe L.R."/>
            <person name="Gasser R.B."/>
        </authorList>
    </citation>
    <scope>NUCLEOTIDE SEQUENCE [LARGE SCALE GENOMIC DNA]</scope>
    <source>
        <strain evidence="2">ISS3</strain>
    </source>
</reference>